<dbReference type="AlphaFoldDB" id="A0AAX3T7S8"/>
<dbReference type="Pfam" id="PF03737">
    <property type="entry name" value="RraA-like"/>
    <property type="match status" value="1"/>
</dbReference>
<evidence type="ECO:0000256" key="5">
    <source>
        <dbReference type="ARBA" id="ARBA00012213"/>
    </source>
</evidence>
<evidence type="ECO:0000256" key="3">
    <source>
        <dbReference type="ARBA" id="ARBA00008621"/>
    </source>
</evidence>
<evidence type="ECO:0000256" key="9">
    <source>
        <dbReference type="ARBA" id="ARBA00029596"/>
    </source>
</evidence>
<evidence type="ECO:0000313" key="15">
    <source>
        <dbReference type="Proteomes" id="UP001213504"/>
    </source>
</evidence>
<feature type="binding site" evidence="13">
    <location>
        <begin position="117"/>
        <end position="120"/>
    </location>
    <ligand>
        <name>substrate</name>
    </ligand>
</feature>
<keyword evidence="13" id="KW-0460">Magnesium</keyword>
<evidence type="ECO:0000256" key="8">
    <source>
        <dbReference type="ARBA" id="ARBA00025046"/>
    </source>
</evidence>
<dbReference type="PANTHER" id="PTHR33254">
    <property type="entry name" value="4-HYDROXY-4-METHYL-2-OXOGLUTARATE ALDOLASE 3-RELATED"/>
    <property type="match status" value="1"/>
</dbReference>
<dbReference type="PANTHER" id="PTHR33254:SF4">
    <property type="entry name" value="4-HYDROXY-4-METHYL-2-OXOGLUTARATE ALDOLASE 3-RELATED"/>
    <property type="match status" value="1"/>
</dbReference>
<evidence type="ECO:0000256" key="11">
    <source>
        <dbReference type="ARBA" id="ARBA00032305"/>
    </source>
</evidence>
<protein>
    <recommendedName>
        <fullName evidence="7">Putative 4-hydroxy-4-methyl-2-oxoglutarate aldolase</fullName>
        <ecNumber evidence="6">4.1.1.112</ecNumber>
        <ecNumber evidence="5">4.1.3.17</ecNumber>
    </recommendedName>
    <alternativeName>
        <fullName evidence="11">Oxaloacetate decarboxylase</fullName>
    </alternativeName>
    <alternativeName>
        <fullName evidence="9">Regulator of ribonuclease activity homolog</fullName>
    </alternativeName>
    <alternativeName>
        <fullName evidence="10">RraA-like protein</fullName>
    </alternativeName>
</protein>
<dbReference type="GO" id="GO:0046872">
    <property type="term" value="F:metal ion binding"/>
    <property type="evidence" value="ECO:0007669"/>
    <property type="project" value="UniProtKB-KW"/>
</dbReference>
<dbReference type="EMBL" id="CP121270">
    <property type="protein sequence ID" value="WFP24923.1"/>
    <property type="molecule type" value="Genomic_DNA"/>
</dbReference>
<sequence length="244" mass="26278">MRQQFVPRFSPALAESQPLMPTRTTTDRALIRSRFLAVDVANVADVLDDLGHRDQALSTDFTCAAGRERLAGWAFTISGAMSDAPGRDPLKAQACNQIGPDEVSVWQGNGRGVCYFGELVAIGMMQRGSVGAVVDGGVRDKKWLHEIGFTTFSRYPAAVQTSGRWRVETWQQPVSLPGASGQPVVIEPGDFILGDDDGVIVIPAGIVDVVLEAAETMTEKEIDVRAAIRNGMTLADAMAEFGRI</sequence>
<evidence type="ECO:0000256" key="1">
    <source>
        <dbReference type="ARBA" id="ARBA00001342"/>
    </source>
</evidence>
<comment type="catalytic activity">
    <reaction evidence="12">
        <text>oxaloacetate + H(+) = pyruvate + CO2</text>
        <dbReference type="Rhea" id="RHEA:15641"/>
        <dbReference type="ChEBI" id="CHEBI:15361"/>
        <dbReference type="ChEBI" id="CHEBI:15378"/>
        <dbReference type="ChEBI" id="CHEBI:16452"/>
        <dbReference type="ChEBI" id="CHEBI:16526"/>
        <dbReference type="EC" id="4.1.1.112"/>
    </reaction>
</comment>
<feature type="binding site" evidence="13">
    <location>
        <position position="140"/>
    </location>
    <ligand>
        <name>Mg(2+)</name>
        <dbReference type="ChEBI" id="CHEBI:18420"/>
    </ligand>
</feature>
<dbReference type="EC" id="4.1.3.17" evidence="5"/>
<dbReference type="RefSeq" id="WP_242697022.1">
    <property type="nucleotide sequence ID" value="NZ_CP121270.1"/>
</dbReference>
<dbReference type="GO" id="GO:0047443">
    <property type="term" value="F:4-hydroxy-4-methyl-2-oxoglutarate aldolase activity"/>
    <property type="evidence" value="ECO:0007669"/>
    <property type="project" value="UniProtKB-EC"/>
</dbReference>
<reference evidence="14" key="1">
    <citation type="submission" date="2023-04" db="EMBL/GenBank/DDBJ databases">
        <title>Complete genome sequence of a phthalic acid esters degrading bacterial strain.</title>
        <authorList>
            <person name="Weng L."/>
            <person name="Jia Y."/>
            <person name="Ren L."/>
        </authorList>
    </citation>
    <scope>NUCLEOTIDE SEQUENCE</scope>
    <source>
        <strain evidence="14">RL-LY01</strain>
    </source>
</reference>
<evidence type="ECO:0000256" key="7">
    <source>
        <dbReference type="ARBA" id="ARBA00016549"/>
    </source>
</evidence>
<comment type="cofactor">
    <cofactor evidence="2">
        <name>a divalent metal cation</name>
        <dbReference type="ChEBI" id="CHEBI:60240"/>
    </cofactor>
</comment>
<dbReference type="SUPFAM" id="SSF89562">
    <property type="entry name" value="RraA-like"/>
    <property type="match status" value="1"/>
</dbReference>
<dbReference type="CDD" id="cd16841">
    <property type="entry name" value="RraA_family"/>
    <property type="match status" value="1"/>
</dbReference>
<name>A0AAX3T7S8_9ACTN</name>
<dbReference type="EC" id="4.1.1.112" evidence="6"/>
<organism evidence="14 15">
    <name type="scientific">Gordonia hongkongensis</name>
    <dbReference type="NCBI Taxonomy" id="1701090"/>
    <lineage>
        <taxon>Bacteria</taxon>
        <taxon>Bacillati</taxon>
        <taxon>Actinomycetota</taxon>
        <taxon>Actinomycetes</taxon>
        <taxon>Mycobacteriales</taxon>
        <taxon>Gordoniaceae</taxon>
        <taxon>Gordonia</taxon>
    </lineage>
</organism>
<evidence type="ECO:0000256" key="4">
    <source>
        <dbReference type="ARBA" id="ARBA00011233"/>
    </source>
</evidence>
<evidence type="ECO:0000256" key="10">
    <source>
        <dbReference type="ARBA" id="ARBA00030169"/>
    </source>
</evidence>
<dbReference type="Gene3D" id="3.50.30.40">
    <property type="entry name" value="Ribonuclease E inhibitor RraA/RraA-like"/>
    <property type="match status" value="1"/>
</dbReference>
<dbReference type="InterPro" id="IPR005493">
    <property type="entry name" value="RraA/RraA-like"/>
</dbReference>
<evidence type="ECO:0000256" key="13">
    <source>
        <dbReference type="PIRSR" id="PIRSR605493-1"/>
    </source>
</evidence>
<evidence type="ECO:0000313" key="14">
    <source>
        <dbReference type="EMBL" id="WFP24923.1"/>
    </source>
</evidence>
<keyword evidence="13" id="KW-0479">Metal-binding</keyword>
<dbReference type="Proteomes" id="UP001213504">
    <property type="component" value="Chromosome"/>
</dbReference>
<dbReference type="InterPro" id="IPR036704">
    <property type="entry name" value="RraA/RraA-like_sf"/>
</dbReference>
<comment type="subunit">
    <text evidence="4">Homotrimer.</text>
</comment>
<comment type="catalytic activity">
    <reaction evidence="1">
        <text>4-hydroxy-4-methyl-2-oxoglutarate = 2 pyruvate</text>
        <dbReference type="Rhea" id="RHEA:22748"/>
        <dbReference type="ChEBI" id="CHEBI:15361"/>
        <dbReference type="ChEBI" id="CHEBI:58276"/>
        <dbReference type="EC" id="4.1.3.17"/>
    </reaction>
</comment>
<gene>
    <name evidence="14" type="ORF">P9A14_22920</name>
</gene>
<feature type="binding site" evidence="13">
    <location>
        <position position="139"/>
    </location>
    <ligand>
        <name>substrate</name>
    </ligand>
</feature>
<evidence type="ECO:0000256" key="2">
    <source>
        <dbReference type="ARBA" id="ARBA00001968"/>
    </source>
</evidence>
<evidence type="ECO:0000256" key="6">
    <source>
        <dbReference type="ARBA" id="ARBA00012947"/>
    </source>
</evidence>
<dbReference type="GO" id="GO:0008948">
    <property type="term" value="F:oxaloacetate decarboxylase activity"/>
    <property type="evidence" value="ECO:0007669"/>
    <property type="project" value="UniProtKB-EC"/>
</dbReference>
<comment type="similarity">
    <text evidence="3">Belongs to the class II aldolase/RraA-like family.</text>
</comment>
<comment type="function">
    <text evidence="8">Catalyzes the aldol cleavage of 4-hydroxy-4-methyl-2-oxoglutarate (HMG) into 2 molecules of pyruvate. Also contains a secondary oxaloacetate (OAA) decarboxylase activity due to the common pyruvate enolate transition state formed following C-C bond cleavage in the retro-aldol and decarboxylation reactions.</text>
</comment>
<proteinExistence type="inferred from homology"/>
<evidence type="ECO:0000256" key="12">
    <source>
        <dbReference type="ARBA" id="ARBA00047973"/>
    </source>
</evidence>
<accession>A0AAX3T7S8</accession>
<comment type="cofactor">
    <cofactor evidence="13">
        <name>Mg(2+)</name>
        <dbReference type="ChEBI" id="CHEBI:18420"/>
    </cofactor>
</comment>